<feature type="compositionally biased region" description="Polar residues" evidence="1">
    <location>
        <begin position="86"/>
        <end position="103"/>
    </location>
</feature>
<organism evidence="2 3">
    <name type="scientific">Aspergillus nanangensis</name>
    <dbReference type="NCBI Taxonomy" id="2582783"/>
    <lineage>
        <taxon>Eukaryota</taxon>
        <taxon>Fungi</taxon>
        <taxon>Dikarya</taxon>
        <taxon>Ascomycota</taxon>
        <taxon>Pezizomycotina</taxon>
        <taxon>Eurotiomycetes</taxon>
        <taxon>Eurotiomycetidae</taxon>
        <taxon>Eurotiales</taxon>
        <taxon>Aspergillaceae</taxon>
        <taxon>Aspergillus</taxon>
        <taxon>Aspergillus subgen. Circumdati</taxon>
    </lineage>
</organism>
<dbReference type="PANTHER" id="PTHR35361">
    <property type="entry name" value="OS08G0443700 PROTEIN"/>
    <property type="match status" value="1"/>
</dbReference>
<dbReference type="AlphaFoldDB" id="A0AAD4CBQ2"/>
<accession>A0AAD4CBQ2</accession>
<gene>
    <name evidence="2" type="ORF">FE257_003394</name>
</gene>
<reference evidence="2" key="1">
    <citation type="journal article" date="2019" name="Beilstein J. Org. Chem.">
        <title>Nanangenines: drimane sesquiterpenoids as the dominant metabolite cohort of a novel Australian fungus, Aspergillus nanangensis.</title>
        <authorList>
            <person name="Lacey H.J."/>
            <person name="Gilchrist C.L.M."/>
            <person name="Crombie A."/>
            <person name="Kalaitzis J.A."/>
            <person name="Vuong D."/>
            <person name="Rutledge P.J."/>
            <person name="Turner P."/>
            <person name="Pitt J.I."/>
            <person name="Lacey E."/>
            <person name="Chooi Y.H."/>
            <person name="Piggott A.M."/>
        </authorList>
    </citation>
    <scope>NUCLEOTIDE SEQUENCE</scope>
    <source>
        <strain evidence="2">MST-FP2251</strain>
    </source>
</reference>
<dbReference type="GO" id="GO:0016071">
    <property type="term" value="P:mRNA metabolic process"/>
    <property type="evidence" value="ECO:0007669"/>
    <property type="project" value="UniProtKB-ARBA"/>
</dbReference>
<protein>
    <recommendedName>
        <fullName evidence="4">Proteophosphoglycan 5</fullName>
    </recommendedName>
</protein>
<evidence type="ECO:0000313" key="2">
    <source>
        <dbReference type="EMBL" id="KAF9883519.1"/>
    </source>
</evidence>
<feature type="compositionally biased region" description="Low complexity" evidence="1">
    <location>
        <begin position="320"/>
        <end position="332"/>
    </location>
</feature>
<feature type="region of interest" description="Disordered" evidence="1">
    <location>
        <begin position="1"/>
        <end position="431"/>
    </location>
</feature>
<feature type="compositionally biased region" description="Basic and acidic residues" evidence="1">
    <location>
        <begin position="384"/>
        <end position="399"/>
    </location>
</feature>
<feature type="compositionally biased region" description="Basic residues" evidence="1">
    <location>
        <begin position="60"/>
        <end position="70"/>
    </location>
</feature>
<dbReference type="Proteomes" id="UP001194746">
    <property type="component" value="Unassembled WGS sequence"/>
</dbReference>
<evidence type="ECO:0000313" key="3">
    <source>
        <dbReference type="Proteomes" id="UP001194746"/>
    </source>
</evidence>
<feature type="compositionally biased region" description="Polar residues" evidence="1">
    <location>
        <begin position="287"/>
        <end position="303"/>
    </location>
</feature>
<feature type="compositionally biased region" description="Low complexity" evidence="1">
    <location>
        <begin position="113"/>
        <end position="127"/>
    </location>
</feature>
<feature type="compositionally biased region" description="Polar residues" evidence="1">
    <location>
        <begin position="403"/>
        <end position="423"/>
    </location>
</feature>
<reference evidence="2" key="2">
    <citation type="submission" date="2020-02" db="EMBL/GenBank/DDBJ databases">
        <authorList>
            <person name="Gilchrist C.L.M."/>
            <person name="Chooi Y.-H."/>
        </authorList>
    </citation>
    <scope>NUCLEOTIDE SEQUENCE</scope>
    <source>
        <strain evidence="2">MST-FP2251</strain>
    </source>
</reference>
<keyword evidence="3" id="KW-1185">Reference proteome</keyword>
<name>A0AAD4CBQ2_ASPNN</name>
<evidence type="ECO:0000256" key="1">
    <source>
        <dbReference type="SAM" id="MobiDB-lite"/>
    </source>
</evidence>
<proteinExistence type="predicted"/>
<feature type="compositionally biased region" description="Polar residues" evidence="1">
    <location>
        <begin position="47"/>
        <end position="59"/>
    </location>
</feature>
<feature type="compositionally biased region" description="Polar residues" evidence="1">
    <location>
        <begin position="130"/>
        <end position="140"/>
    </location>
</feature>
<dbReference type="EMBL" id="VCAU01000161">
    <property type="protein sequence ID" value="KAF9883519.1"/>
    <property type="molecule type" value="Genomic_DNA"/>
</dbReference>
<dbReference type="InterPro" id="IPR028322">
    <property type="entry name" value="PNRC-like_rgn"/>
</dbReference>
<comment type="caution">
    <text evidence="2">The sequence shown here is derived from an EMBL/GenBank/DDBJ whole genome shotgun (WGS) entry which is preliminary data.</text>
</comment>
<feature type="compositionally biased region" description="Basic and acidic residues" evidence="1">
    <location>
        <begin position="226"/>
        <end position="235"/>
    </location>
</feature>
<evidence type="ECO:0008006" key="4">
    <source>
        <dbReference type="Google" id="ProtNLM"/>
    </source>
</evidence>
<dbReference type="PANTHER" id="PTHR35361:SF1">
    <property type="entry name" value="OS08G0443700 PROTEIN"/>
    <property type="match status" value="1"/>
</dbReference>
<feature type="compositionally biased region" description="Low complexity" evidence="1">
    <location>
        <begin position="146"/>
        <end position="155"/>
    </location>
</feature>
<sequence length="454" mass="49137">MSTQSPPLMPKGPRNNRRNPKKNTTPSTQNVAALATPPSSPPRNVSPGETATDSSNNAHLSKKKNVRSNKKPRDISKPSPAHKNGHQSTSSYPNSTMTPQVNSPHYAGPTFHASPAPSALPMPSFFSKSIPHSDNAPTLESDNDGFDVGTDVDTTPSKPKSRPLYTDEAPKATPLDFLFRAAVEARSSQPQQRSPEPYNKPRSPQTDSKTLQQRKQSGPPNGALPLDREGYDARNSHIGPSFAASYKDRMDALRATPSPSAPESDENERKLKTEALKSLLLNPRPQRPSSASTTVNNQYSNFNEGPGARSNVPHFATPLRSGSRPSSAASPGVPFEHNQMTGSYSPLSRLHSSSPHQTGAHNSALRKEVLSSISINPASPPPHARYEQSKPPNEFEKYPNHSPAFNRSPASRTISGSPPSQNTDTKKIEDDLRRILKLDVNSGFPSSSMQSSYA</sequence>
<dbReference type="Pfam" id="PF15365">
    <property type="entry name" value="PNRC"/>
    <property type="match status" value="1"/>
</dbReference>
<feature type="compositionally biased region" description="Polar residues" evidence="1">
    <location>
        <begin position="202"/>
        <end position="219"/>
    </location>
</feature>
<feature type="compositionally biased region" description="Low complexity" evidence="1">
    <location>
        <begin position="343"/>
        <end position="356"/>
    </location>
</feature>